<protein>
    <submittedName>
        <fullName evidence="2">Eye-specific diacylglycerol kinase-like</fullName>
    </submittedName>
</protein>
<dbReference type="OrthoDB" id="8196919at2759"/>
<dbReference type="GeneID" id="115890582"/>
<organism evidence="1 2">
    <name type="scientific">Sitophilus oryzae</name>
    <name type="common">Rice weevil</name>
    <name type="synonym">Curculio oryzae</name>
    <dbReference type="NCBI Taxonomy" id="7048"/>
    <lineage>
        <taxon>Eukaryota</taxon>
        <taxon>Metazoa</taxon>
        <taxon>Ecdysozoa</taxon>
        <taxon>Arthropoda</taxon>
        <taxon>Hexapoda</taxon>
        <taxon>Insecta</taxon>
        <taxon>Pterygota</taxon>
        <taxon>Neoptera</taxon>
        <taxon>Endopterygota</taxon>
        <taxon>Coleoptera</taxon>
        <taxon>Polyphaga</taxon>
        <taxon>Cucujiformia</taxon>
        <taxon>Curculionidae</taxon>
        <taxon>Dryophthorinae</taxon>
        <taxon>Sitophilus</taxon>
    </lineage>
</organism>
<reference evidence="2" key="1">
    <citation type="submission" date="2025-08" db="UniProtKB">
        <authorList>
            <consortium name="RefSeq"/>
        </authorList>
    </citation>
    <scope>IDENTIFICATION</scope>
    <source>
        <tissue evidence="2">Gonads</tissue>
    </source>
</reference>
<dbReference type="InParanoid" id="A0A6J2YTS1"/>
<dbReference type="AlphaFoldDB" id="A0A6J2YTS1"/>
<dbReference type="Proteomes" id="UP000504635">
    <property type="component" value="Unplaced"/>
</dbReference>
<name>A0A6J2YTS1_SITOR</name>
<evidence type="ECO:0000313" key="1">
    <source>
        <dbReference type="Proteomes" id="UP000504635"/>
    </source>
</evidence>
<dbReference type="RefSeq" id="XP_030766712.1">
    <property type="nucleotide sequence ID" value="XM_030910852.1"/>
</dbReference>
<proteinExistence type="predicted"/>
<evidence type="ECO:0000313" key="2">
    <source>
        <dbReference type="RefSeq" id="XP_030766712.1"/>
    </source>
</evidence>
<dbReference type="KEGG" id="soy:115890582"/>
<feature type="non-terminal residue" evidence="2">
    <location>
        <position position="1"/>
    </location>
</feature>
<sequence>VPDLKRDRAASVDSCFSKVSEKKTEELQHSGVSLEVPVGPNVALRSRSVDIVLPTDEQARYKALAMAAPSSAQGQYRFCKYFFLFQPFQKWLMIISL</sequence>
<accession>A0A6J2YTS1</accession>
<gene>
    <name evidence="2" type="primary">LOC115890582</name>
</gene>
<keyword evidence="1" id="KW-1185">Reference proteome</keyword>